<gene>
    <name evidence="2" type="ordered locus">HPL003_17280</name>
</gene>
<evidence type="ECO:0000313" key="2">
    <source>
        <dbReference type="EMBL" id="AET60200.1"/>
    </source>
</evidence>
<keyword evidence="1" id="KW-0812">Transmembrane</keyword>
<dbReference type="STRING" id="985665.HPL003_17280"/>
<dbReference type="PROSITE" id="PS51257">
    <property type="entry name" value="PROKAR_LIPOPROTEIN"/>
    <property type="match status" value="1"/>
</dbReference>
<evidence type="ECO:0000256" key="1">
    <source>
        <dbReference type="SAM" id="Phobius"/>
    </source>
</evidence>
<dbReference type="eggNOG" id="COG4330">
    <property type="taxonomic scope" value="Bacteria"/>
</dbReference>
<feature type="transmembrane region" description="Helical" evidence="1">
    <location>
        <begin position="43"/>
        <end position="63"/>
    </location>
</feature>
<feature type="transmembrane region" description="Helical" evidence="1">
    <location>
        <begin position="154"/>
        <end position="173"/>
    </location>
</feature>
<dbReference type="KEGG" id="pta:HPL003_17280"/>
<evidence type="ECO:0000313" key="3">
    <source>
        <dbReference type="Proteomes" id="UP000005876"/>
    </source>
</evidence>
<reference evidence="2 3" key="3">
    <citation type="journal article" date="2012" name="J. Bacteriol.">
        <title>Genome Sequence of Paenibacillus terrae HPL-003, a Xylanase-Producing Bacterium Isolated from Soil Found in Forest Residue.</title>
        <authorList>
            <person name="Shin S.H."/>
            <person name="Kim S."/>
            <person name="Kim J.Y."/>
            <person name="Song H.Y."/>
            <person name="Cho S.J."/>
            <person name="Kim D.R."/>
            <person name="Lee K.I."/>
            <person name="Lim H.K."/>
            <person name="Park N.J."/>
            <person name="Hwang I.T."/>
            <person name="Yang K.S."/>
        </authorList>
    </citation>
    <scope>NUCLEOTIDE SEQUENCE [LARGE SCALE GENOMIC DNA]</scope>
    <source>
        <strain evidence="2 3">HPL-003</strain>
    </source>
</reference>
<feature type="transmembrane region" description="Helical" evidence="1">
    <location>
        <begin position="75"/>
        <end position="94"/>
    </location>
</feature>
<accession>G7VZA6</accession>
<proteinExistence type="predicted"/>
<feature type="transmembrane region" description="Helical" evidence="1">
    <location>
        <begin position="211"/>
        <end position="230"/>
    </location>
</feature>
<protein>
    <submittedName>
        <fullName evidence="2">Membrane protein</fullName>
    </submittedName>
</protein>
<reference key="2">
    <citation type="submission" date="2011-11" db="EMBL/GenBank/DDBJ databases">
        <authorList>
            <person name="Shin S.H."/>
            <person name="Kim S."/>
            <person name="Kim J.Y."/>
        </authorList>
    </citation>
    <scope>NUCLEOTIDE SEQUENCE</scope>
    <source>
        <strain>HPL-003</strain>
    </source>
</reference>
<feature type="transmembrane region" description="Helical" evidence="1">
    <location>
        <begin position="114"/>
        <end position="142"/>
    </location>
</feature>
<dbReference type="Pfam" id="PF07099">
    <property type="entry name" value="DUF1361"/>
    <property type="match status" value="1"/>
</dbReference>
<dbReference type="OrthoDB" id="4540541at2"/>
<name>G7VZA6_PAETH</name>
<dbReference type="InterPro" id="IPR009793">
    <property type="entry name" value="DUF1361"/>
</dbReference>
<feature type="transmembrane region" description="Helical" evidence="1">
    <location>
        <begin position="185"/>
        <end position="204"/>
    </location>
</feature>
<dbReference type="HOGENOM" id="CLU_081833_1_0_9"/>
<keyword evidence="1" id="KW-1133">Transmembrane helix</keyword>
<feature type="transmembrane region" description="Helical" evidence="1">
    <location>
        <begin position="12"/>
        <end position="31"/>
    </location>
</feature>
<reference evidence="3" key="1">
    <citation type="submission" date="2011-11" db="EMBL/GenBank/DDBJ databases">
        <title>Complete sequence of Paenibacillus terrae HPL-003.</title>
        <authorList>
            <person name="Shin S.H."/>
            <person name="Kim S."/>
            <person name="Kim J.Y."/>
        </authorList>
    </citation>
    <scope>NUCLEOTIDE SEQUENCE [LARGE SCALE GENOMIC DNA]</scope>
    <source>
        <strain evidence="3">HPL-003</strain>
    </source>
</reference>
<dbReference type="EMBL" id="CP003107">
    <property type="protein sequence ID" value="AET60200.1"/>
    <property type="molecule type" value="Genomic_DNA"/>
</dbReference>
<organism evidence="2 3">
    <name type="scientific">Paenibacillus terrae (strain HPL-003)</name>
    <dbReference type="NCBI Taxonomy" id="985665"/>
    <lineage>
        <taxon>Bacteria</taxon>
        <taxon>Bacillati</taxon>
        <taxon>Bacillota</taxon>
        <taxon>Bacilli</taxon>
        <taxon>Bacillales</taxon>
        <taxon>Paenibacillaceae</taxon>
        <taxon>Paenibacillus</taxon>
    </lineage>
</organism>
<dbReference type="AlphaFoldDB" id="G7VZA6"/>
<dbReference type="Proteomes" id="UP000005876">
    <property type="component" value="Chromosome"/>
</dbReference>
<dbReference type="RefSeq" id="WP_014280911.1">
    <property type="nucleotide sequence ID" value="NC_016641.1"/>
</dbReference>
<keyword evidence="1" id="KW-0472">Membrane</keyword>
<sequence>MLFKGKRYKLPGLLSVLLLASLGCYGLIMYLQSTSGTKMYQFLYWDIFLAWVPVLISLGMIALSRLGNINVRRVLLLLAGVVWLFFLPNALYLLTELLHAFRFYDVNPDSRFWLNIQFWLILFTSFSAAGVGLFLTSICIFIIHRMLQEVCSSWFAWAVVFMLLWLSSVGVYIGRFARWNSWDVALQPMMIVMDVLNWVVHAGARLHWLSFSWLVFGIAVIFYLLIYISLSEEKHA</sequence>